<dbReference type="AlphaFoldDB" id="A0A563VLL5"/>
<dbReference type="EMBL" id="CAACVJ010000049">
    <property type="protein sequence ID" value="VEP12312.1"/>
    <property type="molecule type" value="Genomic_DNA"/>
</dbReference>
<evidence type="ECO:0000256" key="4">
    <source>
        <dbReference type="ARBA" id="ARBA00022989"/>
    </source>
</evidence>
<feature type="transmembrane region" description="Helical" evidence="6">
    <location>
        <begin position="12"/>
        <end position="29"/>
    </location>
</feature>
<evidence type="ECO:0000256" key="5">
    <source>
        <dbReference type="ARBA" id="ARBA00023136"/>
    </source>
</evidence>
<proteinExistence type="predicted"/>
<gene>
    <name evidence="7" type="ORF">H1P_1420002</name>
</gene>
<feature type="transmembrane region" description="Helical" evidence="6">
    <location>
        <begin position="237"/>
        <end position="259"/>
    </location>
</feature>
<feature type="transmembrane region" description="Helical" evidence="6">
    <location>
        <begin position="279"/>
        <end position="305"/>
    </location>
</feature>
<dbReference type="Proteomes" id="UP000320055">
    <property type="component" value="Unassembled WGS sequence"/>
</dbReference>
<evidence type="ECO:0000313" key="8">
    <source>
        <dbReference type="Proteomes" id="UP000320055"/>
    </source>
</evidence>
<keyword evidence="4 6" id="KW-1133">Transmembrane helix</keyword>
<sequence length="311" mass="33745">MIPQILARVKPYLRWFILGGTLFFLLKTFKARFAEISDITIDSQGWSILAIAFSCTLLAHIWSGWVWTGILAIFQQSLGLFTGIRVYLITNIAKYLPGNVWHFYGRISAIKKQGGSAGAATLSVVLEPLLMAASALLIAIFSTLFGLVDTNFSLPILLGQMVALLVVLIGIHPRILNPLIHRLSKTKGEGKAAQKVKLKTYPWLPFLGEIGFVLFRGTGFLFTVMAFQTIVPSQIPALLSAFSIAWLLGLVVPGAPGGVGVFEATAIALLPQETFPQATILLSVALYRVISILAEAIAALGAWAVKIINNR</sequence>
<keyword evidence="8" id="KW-1185">Reference proteome</keyword>
<feature type="transmembrane region" description="Helical" evidence="6">
    <location>
        <begin position="154"/>
        <end position="175"/>
    </location>
</feature>
<organism evidence="7 8">
    <name type="scientific">Hyella patelloides LEGE 07179</name>
    <dbReference type="NCBI Taxonomy" id="945734"/>
    <lineage>
        <taxon>Bacteria</taxon>
        <taxon>Bacillati</taxon>
        <taxon>Cyanobacteriota</taxon>
        <taxon>Cyanophyceae</taxon>
        <taxon>Pleurocapsales</taxon>
        <taxon>Hyellaceae</taxon>
        <taxon>Hyella</taxon>
    </lineage>
</organism>
<accession>A0A563VLL5</accession>
<feature type="transmembrane region" description="Helical" evidence="6">
    <location>
        <begin position="203"/>
        <end position="225"/>
    </location>
</feature>
<evidence type="ECO:0000256" key="6">
    <source>
        <dbReference type="SAM" id="Phobius"/>
    </source>
</evidence>
<comment type="subcellular location">
    <subcellularLocation>
        <location evidence="1">Cell membrane</location>
        <topology evidence="1">Multi-pass membrane protein</topology>
    </subcellularLocation>
</comment>
<keyword evidence="5 6" id="KW-0472">Membrane</keyword>
<evidence type="ECO:0000256" key="2">
    <source>
        <dbReference type="ARBA" id="ARBA00022475"/>
    </source>
</evidence>
<dbReference type="Pfam" id="PF03706">
    <property type="entry name" value="LPG_synthase_TM"/>
    <property type="match status" value="1"/>
</dbReference>
<dbReference type="InterPro" id="IPR022791">
    <property type="entry name" value="L-PG_synthase/AglD"/>
</dbReference>
<keyword evidence="2" id="KW-1003">Cell membrane</keyword>
<dbReference type="GO" id="GO:0005886">
    <property type="term" value="C:plasma membrane"/>
    <property type="evidence" value="ECO:0007669"/>
    <property type="project" value="UniProtKB-SubCell"/>
</dbReference>
<feature type="transmembrane region" description="Helical" evidence="6">
    <location>
        <begin position="49"/>
        <end position="74"/>
    </location>
</feature>
<name>A0A563VLL5_9CYAN</name>
<feature type="transmembrane region" description="Helical" evidence="6">
    <location>
        <begin position="124"/>
        <end position="147"/>
    </location>
</feature>
<evidence type="ECO:0000313" key="7">
    <source>
        <dbReference type="EMBL" id="VEP12312.1"/>
    </source>
</evidence>
<protein>
    <submittedName>
        <fullName evidence="7">Putative integral membrane protein</fullName>
    </submittedName>
</protein>
<reference evidence="7 8" key="1">
    <citation type="submission" date="2019-01" db="EMBL/GenBank/DDBJ databases">
        <authorList>
            <person name="Brito A."/>
        </authorList>
    </citation>
    <scope>NUCLEOTIDE SEQUENCE [LARGE SCALE GENOMIC DNA]</scope>
    <source>
        <strain evidence="7">1</strain>
    </source>
</reference>
<keyword evidence="3 6" id="KW-0812">Transmembrane</keyword>
<evidence type="ECO:0000256" key="1">
    <source>
        <dbReference type="ARBA" id="ARBA00004651"/>
    </source>
</evidence>
<feature type="transmembrane region" description="Helical" evidence="6">
    <location>
        <begin position="86"/>
        <end position="104"/>
    </location>
</feature>
<evidence type="ECO:0000256" key="3">
    <source>
        <dbReference type="ARBA" id="ARBA00022692"/>
    </source>
</evidence>